<feature type="compositionally biased region" description="Basic and acidic residues" evidence="4">
    <location>
        <begin position="175"/>
        <end position="198"/>
    </location>
</feature>
<dbReference type="GO" id="GO:0005737">
    <property type="term" value="C:cytoplasm"/>
    <property type="evidence" value="ECO:0007669"/>
    <property type="project" value="TreeGrafter"/>
</dbReference>
<name>A0A6G1KNI6_9PLEO</name>
<dbReference type="Gene3D" id="3.60.20.30">
    <property type="entry name" value="(Glycosyl)asparaginase"/>
    <property type="match status" value="1"/>
</dbReference>
<keyword evidence="6" id="KW-1185">Reference proteome</keyword>
<dbReference type="EMBL" id="MU005765">
    <property type="protein sequence ID" value="KAF2713961.1"/>
    <property type="molecule type" value="Genomic_DNA"/>
</dbReference>
<dbReference type="OrthoDB" id="2262349at2759"/>
<dbReference type="SUPFAM" id="SSF56235">
    <property type="entry name" value="N-terminal nucleophile aminohydrolases (Ntn hydrolases)"/>
    <property type="match status" value="1"/>
</dbReference>
<dbReference type="Pfam" id="PF01112">
    <property type="entry name" value="Asparaginase_2"/>
    <property type="match status" value="1"/>
</dbReference>
<evidence type="ECO:0000256" key="1">
    <source>
        <dbReference type="PIRSR" id="PIRSR600246-1"/>
    </source>
</evidence>
<dbReference type="CDD" id="cd04701">
    <property type="entry name" value="Asparaginase_2"/>
    <property type="match status" value="1"/>
</dbReference>
<dbReference type="PANTHER" id="PTHR10188:SF43">
    <property type="entry name" value="ASPARAGINASE (EUROFUNG)"/>
    <property type="match status" value="1"/>
</dbReference>
<feature type="binding site" evidence="2">
    <location>
        <begin position="334"/>
        <end position="337"/>
    </location>
    <ligand>
        <name>substrate</name>
    </ligand>
</feature>
<sequence>MQLSPHSRPKVQPRIIIHGGAGNITKQTISKQRYAAFEASLRRILASSAALLSIPGATALDVATFAVSQLEDDELYNSGHGAVFTRAGTNELECSIMVSDGYQKRGASCMLLQHVRNPIKLAREILVRGESDDGGGAQDHCQYSGPYVEQLAKEWGLDIVDTEYFWTKGRWEEHQRGLKEDSKKKENGEKKGSGEDGKSGLSVTEMSDWEKTHYIPLGTCGAVVLDSFGTICTATSTGGLTNKIPGRIGDTPSTGTGFWAEEWFEEPKTPMMFQSSSPISSLLDHISRGNLQSLVGDCFPNFANGTSNPSNGPLESGFSSKQTSIRHAVGLSGTGNGDTFIRMAAARTVAAKSRFSSCSLASATTWMAGPGGELQKSAGDRWGHVHEGVGGIIGIEVVGTNCAVVSDFNCGGMFRAWVGDDGEHKCLIFREEDWENGPEK</sequence>
<organism evidence="5 6">
    <name type="scientific">Pleomassaria siparia CBS 279.74</name>
    <dbReference type="NCBI Taxonomy" id="1314801"/>
    <lineage>
        <taxon>Eukaryota</taxon>
        <taxon>Fungi</taxon>
        <taxon>Dikarya</taxon>
        <taxon>Ascomycota</taxon>
        <taxon>Pezizomycotina</taxon>
        <taxon>Dothideomycetes</taxon>
        <taxon>Pleosporomycetidae</taxon>
        <taxon>Pleosporales</taxon>
        <taxon>Pleomassariaceae</taxon>
        <taxon>Pleomassaria</taxon>
    </lineage>
</organism>
<accession>A0A6G1KNI6</accession>
<evidence type="ECO:0000313" key="5">
    <source>
        <dbReference type="EMBL" id="KAF2713961.1"/>
    </source>
</evidence>
<dbReference type="AlphaFoldDB" id="A0A6G1KNI6"/>
<feature type="site" description="Cleavage; by autolysis" evidence="3">
    <location>
        <begin position="218"/>
        <end position="219"/>
    </location>
</feature>
<dbReference type="GO" id="GO:0016787">
    <property type="term" value="F:hydrolase activity"/>
    <property type="evidence" value="ECO:0007669"/>
    <property type="project" value="InterPro"/>
</dbReference>
<evidence type="ECO:0000256" key="2">
    <source>
        <dbReference type="PIRSR" id="PIRSR600246-2"/>
    </source>
</evidence>
<proteinExistence type="predicted"/>
<dbReference type="Proteomes" id="UP000799428">
    <property type="component" value="Unassembled WGS sequence"/>
</dbReference>
<evidence type="ECO:0000313" key="6">
    <source>
        <dbReference type="Proteomes" id="UP000799428"/>
    </source>
</evidence>
<feature type="active site" description="Nucleophile" evidence="1">
    <location>
        <position position="219"/>
    </location>
</feature>
<evidence type="ECO:0000256" key="4">
    <source>
        <dbReference type="SAM" id="MobiDB-lite"/>
    </source>
</evidence>
<evidence type="ECO:0000256" key="3">
    <source>
        <dbReference type="PIRSR" id="PIRSR600246-3"/>
    </source>
</evidence>
<protein>
    <submittedName>
        <fullName evidence="5">L-asparaginase</fullName>
    </submittedName>
</protein>
<dbReference type="InterPro" id="IPR000246">
    <property type="entry name" value="Peptidase_T2"/>
</dbReference>
<dbReference type="InterPro" id="IPR029055">
    <property type="entry name" value="Ntn_hydrolases_N"/>
</dbReference>
<reference evidence="5" key="1">
    <citation type="journal article" date="2020" name="Stud. Mycol.">
        <title>101 Dothideomycetes genomes: a test case for predicting lifestyles and emergence of pathogens.</title>
        <authorList>
            <person name="Haridas S."/>
            <person name="Albert R."/>
            <person name="Binder M."/>
            <person name="Bloem J."/>
            <person name="Labutti K."/>
            <person name="Salamov A."/>
            <person name="Andreopoulos B."/>
            <person name="Baker S."/>
            <person name="Barry K."/>
            <person name="Bills G."/>
            <person name="Bluhm B."/>
            <person name="Cannon C."/>
            <person name="Castanera R."/>
            <person name="Culley D."/>
            <person name="Daum C."/>
            <person name="Ezra D."/>
            <person name="Gonzalez J."/>
            <person name="Henrissat B."/>
            <person name="Kuo A."/>
            <person name="Liang C."/>
            <person name="Lipzen A."/>
            <person name="Lutzoni F."/>
            <person name="Magnuson J."/>
            <person name="Mondo S."/>
            <person name="Nolan M."/>
            <person name="Ohm R."/>
            <person name="Pangilinan J."/>
            <person name="Park H.-J."/>
            <person name="Ramirez L."/>
            <person name="Alfaro M."/>
            <person name="Sun H."/>
            <person name="Tritt A."/>
            <person name="Yoshinaga Y."/>
            <person name="Zwiers L.-H."/>
            <person name="Turgeon B."/>
            <person name="Goodwin S."/>
            <person name="Spatafora J."/>
            <person name="Crous P."/>
            <person name="Grigoriev I."/>
        </authorList>
    </citation>
    <scope>NUCLEOTIDE SEQUENCE</scope>
    <source>
        <strain evidence="5">CBS 279.74</strain>
    </source>
</reference>
<gene>
    <name evidence="5" type="ORF">K504DRAFT_425025</name>
</gene>
<dbReference type="PANTHER" id="PTHR10188">
    <property type="entry name" value="L-ASPARAGINASE"/>
    <property type="match status" value="1"/>
</dbReference>
<feature type="binding site" evidence="2">
    <location>
        <begin position="247"/>
        <end position="250"/>
    </location>
    <ligand>
        <name>substrate</name>
    </ligand>
</feature>
<feature type="region of interest" description="Disordered" evidence="4">
    <location>
        <begin position="175"/>
        <end position="202"/>
    </location>
</feature>